<evidence type="ECO:0000256" key="5">
    <source>
        <dbReference type="ARBA" id="ARBA00022723"/>
    </source>
</evidence>
<proteinExistence type="inferred from homology"/>
<feature type="domain" description="Radical SAM core" evidence="10">
    <location>
        <begin position="1"/>
        <end position="233"/>
    </location>
</feature>
<dbReference type="SFLD" id="SFLDS00029">
    <property type="entry name" value="Radical_SAM"/>
    <property type="match status" value="1"/>
</dbReference>
<dbReference type="PANTHER" id="PTHR13932:SF5">
    <property type="entry name" value="RADICAL S-ADENOSYL METHIONINE DOMAIN-CONTAINING PROTEIN 1, MITOCHONDRIAL"/>
    <property type="match status" value="1"/>
</dbReference>
<dbReference type="InterPro" id="IPR034505">
    <property type="entry name" value="Coproporphyrinogen-III_oxidase"/>
</dbReference>
<organism evidence="11 12">
    <name type="scientific">Fusobacterium vincentii 4_1_13</name>
    <dbReference type="NCBI Taxonomy" id="469606"/>
    <lineage>
        <taxon>Bacteria</taxon>
        <taxon>Fusobacteriati</taxon>
        <taxon>Fusobacteriota</taxon>
        <taxon>Fusobacteriia</taxon>
        <taxon>Fusobacteriales</taxon>
        <taxon>Fusobacteriaceae</taxon>
        <taxon>Fusobacterium</taxon>
    </lineage>
</organism>
<dbReference type="HOGENOM" id="CLU_027579_2_2_0"/>
<accession>A0A0M1VS57</accession>
<dbReference type="GO" id="GO:0046872">
    <property type="term" value="F:metal ion binding"/>
    <property type="evidence" value="ECO:0007669"/>
    <property type="project" value="UniProtKB-UniRule"/>
</dbReference>
<dbReference type="SFLD" id="SFLDG01082">
    <property type="entry name" value="B12-binding_domain_containing"/>
    <property type="match status" value="1"/>
</dbReference>
<comment type="subcellular location">
    <subcellularLocation>
        <location evidence="9">Cytoplasm</location>
    </subcellularLocation>
</comment>
<keyword evidence="5 9" id="KW-0479">Metal-binding</keyword>
<comment type="similarity">
    <text evidence="1">Belongs to the anaerobic coproporphyrinogen-III oxidase family. HemW subfamily.</text>
</comment>
<dbReference type="GO" id="GO:0006779">
    <property type="term" value="P:porphyrin-containing compound biosynthetic process"/>
    <property type="evidence" value="ECO:0007669"/>
    <property type="project" value="InterPro"/>
</dbReference>
<dbReference type="GO" id="GO:0004109">
    <property type="term" value="F:coproporphyrinogen oxidase activity"/>
    <property type="evidence" value="ECO:0007669"/>
    <property type="project" value="InterPro"/>
</dbReference>
<dbReference type="EMBL" id="ACDE02000013">
    <property type="protein sequence ID" value="EEO39452.1"/>
    <property type="molecule type" value="Genomic_DNA"/>
</dbReference>
<dbReference type="Pfam" id="PF04055">
    <property type="entry name" value="Radical_SAM"/>
    <property type="match status" value="1"/>
</dbReference>
<dbReference type="SFLD" id="SFLDF00288">
    <property type="entry name" value="HemN-like__clustered_with_nucl"/>
    <property type="match status" value="1"/>
</dbReference>
<keyword evidence="9" id="KW-0004">4Fe-4S</keyword>
<dbReference type="InterPro" id="IPR004559">
    <property type="entry name" value="HemW-like"/>
</dbReference>
<comment type="function">
    <text evidence="9">Probably acts as a heme chaperone, transferring heme to an unknown acceptor. Binds one molecule of heme per monomer, possibly covalently. Binds 1 [4Fe-4S] cluster. The cluster is coordinated with 3 cysteines and an exchangeable S-adenosyl-L-methionine.</text>
</comment>
<keyword evidence="9" id="KW-0963">Cytoplasm</keyword>
<dbReference type="SFLD" id="SFLDF00562">
    <property type="entry name" value="HemN-like__clustered_with_heat"/>
    <property type="match status" value="1"/>
</dbReference>
<dbReference type="NCBIfam" id="TIGR00539">
    <property type="entry name" value="hemN_rel"/>
    <property type="match status" value="1"/>
</dbReference>
<dbReference type="InterPro" id="IPR006638">
    <property type="entry name" value="Elp3/MiaA/NifB-like_rSAM"/>
</dbReference>
<evidence type="ECO:0000313" key="12">
    <source>
        <dbReference type="Proteomes" id="UP000004925"/>
    </source>
</evidence>
<dbReference type="SFLD" id="SFLDG01065">
    <property type="entry name" value="anaerobic_coproporphyrinogen-I"/>
    <property type="match status" value="1"/>
</dbReference>
<dbReference type="SUPFAM" id="SSF102114">
    <property type="entry name" value="Radical SAM enzymes"/>
    <property type="match status" value="1"/>
</dbReference>
<name>A0A0M1VS57_FUSVC</name>
<keyword evidence="3 9" id="KW-0349">Heme</keyword>
<dbReference type="GO" id="GO:0051539">
    <property type="term" value="F:4 iron, 4 sulfur cluster binding"/>
    <property type="evidence" value="ECO:0007669"/>
    <property type="project" value="UniProtKB-UniRule"/>
</dbReference>
<dbReference type="PANTHER" id="PTHR13932">
    <property type="entry name" value="COPROPORPHYRINIGEN III OXIDASE"/>
    <property type="match status" value="1"/>
</dbReference>
<evidence type="ECO:0000256" key="6">
    <source>
        <dbReference type="ARBA" id="ARBA00023004"/>
    </source>
</evidence>
<evidence type="ECO:0000256" key="4">
    <source>
        <dbReference type="ARBA" id="ARBA00022691"/>
    </source>
</evidence>
<dbReference type="GO" id="GO:0005737">
    <property type="term" value="C:cytoplasm"/>
    <property type="evidence" value="ECO:0007669"/>
    <property type="project" value="UniProtKB-SubCell"/>
</dbReference>
<protein>
    <recommendedName>
        <fullName evidence="2 9">Heme chaperone HemW</fullName>
    </recommendedName>
</protein>
<keyword evidence="4 9" id="KW-0949">S-adenosyl-L-methionine</keyword>
<dbReference type="AlphaFoldDB" id="A0A0M1VS57"/>
<evidence type="ECO:0000256" key="8">
    <source>
        <dbReference type="ARBA" id="ARBA00023186"/>
    </source>
</evidence>
<evidence type="ECO:0000256" key="2">
    <source>
        <dbReference type="ARBA" id="ARBA00017228"/>
    </source>
</evidence>
<evidence type="ECO:0000256" key="3">
    <source>
        <dbReference type="ARBA" id="ARBA00022617"/>
    </source>
</evidence>
<keyword evidence="6 9" id="KW-0408">Iron</keyword>
<dbReference type="InterPro" id="IPR007197">
    <property type="entry name" value="rSAM"/>
</dbReference>
<dbReference type="Gene3D" id="3.20.20.70">
    <property type="entry name" value="Aldolase class I"/>
    <property type="match status" value="1"/>
</dbReference>
<comment type="caution">
    <text evidence="11">The sequence shown here is derived from an EMBL/GenBank/DDBJ whole genome shotgun (WGS) entry which is preliminary data.</text>
</comment>
<dbReference type="RefSeq" id="WP_008802513.1">
    <property type="nucleotide sequence ID" value="NZ_KQ235735.1"/>
</dbReference>
<evidence type="ECO:0000256" key="1">
    <source>
        <dbReference type="ARBA" id="ARBA00006100"/>
    </source>
</evidence>
<dbReference type="CDD" id="cd01335">
    <property type="entry name" value="Radical_SAM"/>
    <property type="match status" value="1"/>
</dbReference>
<dbReference type="Proteomes" id="UP000004925">
    <property type="component" value="Unassembled WGS sequence"/>
</dbReference>
<reference evidence="11 12" key="1">
    <citation type="submission" date="2011-10" db="EMBL/GenBank/DDBJ databases">
        <title>The Genome Sequence of Fusobacterium sp. 4_1_13.</title>
        <authorList>
            <consortium name="The Broad Institute Genome Sequencing Platform"/>
            <person name="Earl A."/>
            <person name="Ward D."/>
            <person name="Feldgarden M."/>
            <person name="Gevers D."/>
            <person name="Strauss J."/>
            <person name="Ambrose C."/>
            <person name="Allen-Vercoe E."/>
            <person name="Young S.K."/>
            <person name="Zeng Q."/>
            <person name="Gargeya S."/>
            <person name="Fitzgerald M."/>
            <person name="Haas B."/>
            <person name="Abouelleil A."/>
            <person name="Alvarado L."/>
            <person name="Arachchi H.M."/>
            <person name="Berlin A."/>
            <person name="Brown A."/>
            <person name="Chapman S.B."/>
            <person name="Chen Z."/>
            <person name="Dunbar C."/>
            <person name="Freedman E."/>
            <person name="Gearin G."/>
            <person name="Goldberg J."/>
            <person name="Griggs A."/>
            <person name="Gujja S."/>
            <person name="Heiman D."/>
            <person name="Howarth C."/>
            <person name="Larson L."/>
            <person name="Lui A."/>
            <person name="MacDonald P.J."/>
            <person name="Montmayeur A."/>
            <person name="Murphy C."/>
            <person name="Neiman D."/>
            <person name="Pearson M."/>
            <person name="Priest M."/>
            <person name="Roberts A."/>
            <person name="Saif S."/>
            <person name="Shea T."/>
            <person name="Shenoy N."/>
            <person name="Sisk P."/>
            <person name="Stolte C."/>
            <person name="Sykes S."/>
            <person name="Wortman J."/>
            <person name="Nusbaum C."/>
            <person name="Birren B."/>
        </authorList>
    </citation>
    <scope>NUCLEOTIDE SEQUENCE [LARGE SCALE GENOMIC DNA]</scope>
    <source>
        <strain evidence="11 12">4_1_13</strain>
    </source>
</reference>
<evidence type="ECO:0000259" key="10">
    <source>
        <dbReference type="PROSITE" id="PS51918"/>
    </source>
</evidence>
<dbReference type="SMART" id="SM00729">
    <property type="entry name" value="Elp3"/>
    <property type="match status" value="1"/>
</dbReference>
<evidence type="ECO:0000313" key="11">
    <source>
        <dbReference type="EMBL" id="EEO39452.1"/>
    </source>
</evidence>
<dbReference type="PROSITE" id="PS51918">
    <property type="entry name" value="RADICAL_SAM"/>
    <property type="match status" value="1"/>
</dbReference>
<keyword evidence="8 9" id="KW-0143">Chaperone</keyword>
<evidence type="ECO:0000256" key="7">
    <source>
        <dbReference type="ARBA" id="ARBA00023014"/>
    </source>
</evidence>
<dbReference type="InterPro" id="IPR058240">
    <property type="entry name" value="rSAM_sf"/>
</dbReference>
<sequence length="367" mass="43116">MLKIYNTYIHIPFCERKCNYCDFTSLKGSDNQIEKYVNYLLKEIDIYSKEYDLSEKQDTIYFGGGTPSLLPIDSLEKILSKFSYDKNTEITIEVNPKTVDINKLKEYKKLGINRLSIGIQTFDNNNLKVLGRIHNSQEAIEVYNLARECGFENISLDIMFSLPNQTLAMLQNDLEKLVNLNPNHISIYSLIWEEGTKFFRDLKSGKLKETDNDLEASMYEYIIEFLKSKDYIHYEISNFSKKGFESSHNSIYWENKNYLGVGLSAAGYLDNVRYKNFFNLKDYYNNLDKNISPIDEKEILTQEDIEQYRYLVGFRLLNRIIVPSEKYLERCVSLYKEGYLIEKENGYILSHKGLMLFNDFISNFIDI</sequence>
<dbReference type="InterPro" id="IPR013785">
    <property type="entry name" value="Aldolase_TIM"/>
</dbReference>
<evidence type="ECO:0000256" key="9">
    <source>
        <dbReference type="RuleBase" id="RU364116"/>
    </source>
</evidence>
<keyword evidence="7 9" id="KW-0411">Iron-sulfur</keyword>
<dbReference type="eggNOG" id="COG0635">
    <property type="taxonomic scope" value="Bacteria"/>
</dbReference>
<gene>
    <name evidence="11" type="ORF">FSCG_00165</name>
</gene>